<accession>A0ABQ5QLU6</accession>
<protein>
    <recommendedName>
        <fullName evidence="4">ATP synthase protein I</fullName>
    </recommendedName>
</protein>
<sequence length="139" mass="14345">MNSDRRWRLRHLPVLLAASAVVMVGAAIIGGLTRGAAGALGAAVGVALVTASYTVSTVVLAWADGINPQLVLPFGLGIYVAKYSLLGGVMMIVATADWAGLVPMGWGVAAGVVAWTGVHIWWITKIWPASRGPGVAIEE</sequence>
<keyword evidence="3" id="KW-1185">Reference proteome</keyword>
<evidence type="ECO:0000313" key="2">
    <source>
        <dbReference type="EMBL" id="GLH95680.1"/>
    </source>
</evidence>
<feature type="transmembrane region" description="Helical" evidence="1">
    <location>
        <begin position="104"/>
        <end position="123"/>
    </location>
</feature>
<proteinExistence type="predicted"/>
<dbReference type="RefSeq" id="WP_281892721.1">
    <property type="nucleotide sequence ID" value="NZ_BSDI01000004.1"/>
</dbReference>
<dbReference type="Proteomes" id="UP001144280">
    <property type="component" value="Unassembled WGS sequence"/>
</dbReference>
<gene>
    <name evidence="2" type="ORF">Pa4123_09520</name>
</gene>
<evidence type="ECO:0000256" key="1">
    <source>
        <dbReference type="SAM" id="Phobius"/>
    </source>
</evidence>
<keyword evidence="1" id="KW-0472">Membrane</keyword>
<feature type="transmembrane region" description="Helical" evidence="1">
    <location>
        <begin position="12"/>
        <end position="33"/>
    </location>
</feature>
<name>A0ABQ5QLU6_9ACTN</name>
<evidence type="ECO:0000313" key="3">
    <source>
        <dbReference type="Proteomes" id="UP001144280"/>
    </source>
</evidence>
<evidence type="ECO:0008006" key="4">
    <source>
        <dbReference type="Google" id="ProtNLM"/>
    </source>
</evidence>
<dbReference type="EMBL" id="BSDI01000004">
    <property type="protein sequence ID" value="GLH95680.1"/>
    <property type="molecule type" value="Genomic_DNA"/>
</dbReference>
<keyword evidence="1" id="KW-1133">Transmembrane helix</keyword>
<keyword evidence="1" id="KW-0812">Transmembrane</keyword>
<feature type="transmembrane region" description="Helical" evidence="1">
    <location>
        <begin position="70"/>
        <end position="92"/>
    </location>
</feature>
<organism evidence="2 3">
    <name type="scientific">Phytohabitans aurantiacus</name>
    <dbReference type="NCBI Taxonomy" id="3016789"/>
    <lineage>
        <taxon>Bacteria</taxon>
        <taxon>Bacillati</taxon>
        <taxon>Actinomycetota</taxon>
        <taxon>Actinomycetes</taxon>
        <taxon>Micromonosporales</taxon>
        <taxon>Micromonosporaceae</taxon>
    </lineage>
</organism>
<feature type="transmembrane region" description="Helical" evidence="1">
    <location>
        <begin position="39"/>
        <end position="63"/>
    </location>
</feature>
<reference evidence="2" key="1">
    <citation type="submission" date="2022-12" db="EMBL/GenBank/DDBJ databases">
        <title>New Phytohabitans aurantiacus sp. RD004123 nov., an actinomycete isolated from soil.</title>
        <authorList>
            <person name="Triningsih D.W."/>
            <person name="Harunari E."/>
            <person name="Igarashi Y."/>
        </authorList>
    </citation>
    <scope>NUCLEOTIDE SEQUENCE</scope>
    <source>
        <strain evidence="2">RD004123</strain>
    </source>
</reference>
<comment type="caution">
    <text evidence="2">The sequence shown here is derived from an EMBL/GenBank/DDBJ whole genome shotgun (WGS) entry which is preliminary data.</text>
</comment>